<proteinExistence type="predicted"/>
<sequence length="412" mass="44616">MVIAENAPFPRSGRVVGGNRVLVDTEGGHTASMLTQVWKSFPLVVITRPDACIGAFVHDAEGVAKYFSKILVCGCVQLRTLLSSLDTIQKVLGLTHLSWLVASIEEFPGIPARKLAAPGKSVVYWVRMEDERAETVKHPSRIRALCFSSSTRAWETTRHTIPLLLDFTPRTLKILQGRQPSPLTSFISRVYYIAHAKHRYPAALFLTFTNGLPFLSPTSSTESMSFGVKAPTPCTCQSEDVRFSVPVTSHASSSSPSPSGPAFPLVADECTQTPTSLATEGTADPKGSTTCSASSLRLPVFAPPRLHHPSVQHSYPPSLRSSIHSSSGNPSTSRQNASRPRGAPHLPHIRNTPEIVFPQPLTPTIDTRHALRTTSSQARLTGDHLPSESQYVFTLGMAKKWGAASTSPPIVI</sequence>
<feature type="compositionally biased region" description="Low complexity" evidence="1">
    <location>
        <begin position="247"/>
        <end position="264"/>
    </location>
</feature>
<feature type="compositionally biased region" description="Low complexity" evidence="1">
    <location>
        <begin position="314"/>
        <end position="327"/>
    </location>
</feature>
<accession>A0A9P6AXQ8</accession>
<dbReference type="Proteomes" id="UP000886523">
    <property type="component" value="Unassembled WGS sequence"/>
</dbReference>
<feature type="region of interest" description="Disordered" evidence="1">
    <location>
        <begin position="303"/>
        <end position="352"/>
    </location>
</feature>
<dbReference type="EMBL" id="MU128969">
    <property type="protein sequence ID" value="KAF9513734.1"/>
    <property type="molecule type" value="Genomic_DNA"/>
</dbReference>
<dbReference type="AlphaFoldDB" id="A0A9P6AXQ8"/>
<evidence type="ECO:0000313" key="3">
    <source>
        <dbReference type="Proteomes" id="UP000886523"/>
    </source>
</evidence>
<name>A0A9P6AXQ8_9AGAM</name>
<feature type="compositionally biased region" description="Polar residues" evidence="1">
    <location>
        <begin position="328"/>
        <end position="338"/>
    </location>
</feature>
<gene>
    <name evidence="2" type="ORF">BS47DRAFT_1393122</name>
</gene>
<protein>
    <submittedName>
        <fullName evidence="2">Uncharacterized protein</fullName>
    </submittedName>
</protein>
<reference evidence="2" key="1">
    <citation type="journal article" date="2020" name="Nat. Commun.">
        <title>Large-scale genome sequencing of mycorrhizal fungi provides insights into the early evolution of symbiotic traits.</title>
        <authorList>
            <person name="Miyauchi S."/>
            <person name="Kiss E."/>
            <person name="Kuo A."/>
            <person name="Drula E."/>
            <person name="Kohler A."/>
            <person name="Sanchez-Garcia M."/>
            <person name="Morin E."/>
            <person name="Andreopoulos B."/>
            <person name="Barry K.W."/>
            <person name="Bonito G."/>
            <person name="Buee M."/>
            <person name="Carver A."/>
            <person name="Chen C."/>
            <person name="Cichocki N."/>
            <person name="Clum A."/>
            <person name="Culley D."/>
            <person name="Crous P.W."/>
            <person name="Fauchery L."/>
            <person name="Girlanda M."/>
            <person name="Hayes R.D."/>
            <person name="Keri Z."/>
            <person name="LaButti K."/>
            <person name="Lipzen A."/>
            <person name="Lombard V."/>
            <person name="Magnuson J."/>
            <person name="Maillard F."/>
            <person name="Murat C."/>
            <person name="Nolan M."/>
            <person name="Ohm R.A."/>
            <person name="Pangilinan J."/>
            <person name="Pereira M.F."/>
            <person name="Perotto S."/>
            <person name="Peter M."/>
            <person name="Pfister S."/>
            <person name="Riley R."/>
            <person name="Sitrit Y."/>
            <person name="Stielow J.B."/>
            <person name="Szollosi G."/>
            <person name="Zifcakova L."/>
            <person name="Stursova M."/>
            <person name="Spatafora J.W."/>
            <person name="Tedersoo L."/>
            <person name="Vaario L.M."/>
            <person name="Yamada A."/>
            <person name="Yan M."/>
            <person name="Wang P."/>
            <person name="Xu J."/>
            <person name="Bruns T."/>
            <person name="Baldrian P."/>
            <person name="Vilgalys R."/>
            <person name="Dunand C."/>
            <person name="Henrissat B."/>
            <person name="Grigoriev I.V."/>
            <person name="Hibbett D."/>
            <person name="Nagy L.G."/>
            <person name="Martin F.M."/>
        </authorList>
    </citation>
    <scope>NUCLEOTIDE SEQUENCE</scope>
    <source>
        <strain evidence="2">UP504</strain>
    </source>
</reference>
<evidence type="ECO:0000313" key="2">
    <source>
        <dbReference type="EMBL" id="KAF9513734.1"/>
    </source>
</evidence>
<comment type="caution">
    <text evidence="2">The sequence shown here is derived from an EMBL/GenBank/DDBJ whole genome shotgun (WGS) entry which is preliminary data.</text>
</comment>
<evidence type="ECO:0000256" key="1">
    <source>
        <dbReference type="SAM" id="MobiDB-lite"/>
    </source>
</evidence>
<feature type="region of interest" description="Disordered" evidence="1">
    <location>
        <begin position="247"/>
        <end position="267"/>
    </location>
</feature>
<keyword evidence="3" id="KW-1185">Reference proteome</keyword>
<organism evidence="2 3">
    <name type="scientific">Hydnum rufescens UP504</name>
    <dbReference type="NCBI Taxonomy" id="1448309"/>
    <lineage>
        <taxon>Eukaryota</taxon>
        <taxon>Fungi</taxon>
        <taxon>Dikarya</taxon>
        <taxon>Basidiomycota</taxon>
        <taxon>Agaricomycotina</taxon>
        <taxon>Agaricomycetes</taxon>
        <taxon>Cantharellales</taxon>
        <taxon>Hydnaceae</taxon>
        <taxon>Hydnum</taxon>
    </lineage>
</organism>
<dbReference type="OrthoDB" id="3199209at2759"/>